<dbReference type="EMBL" id="JAAOIW010000002">
    <property type="protein sequence ID" value="NHN29307.1"/>
    <property type="molecule type" value="Genomic_DNA"/>
</dbReference>
<evidence type="ECO:0000256" key="1">
    <source>
        <dbReference type="ARBA" id="ARBA00023002"/>
    </source>
</evidence>
<organism evidence="3 4">
    <name type="scientific">Paenibacillus agricola</name>
    <dbReference type="NCBI Taxonomy" id="2716264"/>
    <lineage>
        <taxon>Bacteria</taxon>
        <taxon>Bacillati</taxon>
        <taxon>Bacillota</taxon>
        <taxon>Bacilli</taxon>
        <taxon>Bacillales</taxon>
        <taxon>Paenibacillaceae</taxon>
        <taxon>Paenibacillus</taxon>
    </lineage>
</organism>
<proteinExistence type="predicted"/>
<dbReference type="PANTHER" id="PTHR43625">
    <property type="entry name" value="AFLATOXIN B1 ALDEHYDE REDUCTASE"/>
    <property type="match status" value="1"/>
</dbReference>
<protein>
    <recommendedName>
        <fullName evidence="2">NADP-dependent oxidoreductase domain-containing protein</fullName>
    </recommendedName>
</protein>
<dbReference type="Proteomes" id="UP001165962">
    <property type="component" value="Unassembled WGS sequence"/>
</dbReference>
<reference evidence="3" key="1">
    <citation type="submission" date="2020-03" db="EMBL/GenBank/DDBJ databases">
        <title>Draft sequencing of Paenibacilllus sp. S3N08.</title>
        <authorList>
            <person name="Kim D.-U."/>
        </authorList>
    </citation>
    <scope>NUCLEOTIDE SEQUENCE</scope>
    <source>
        <strain evidence="3">S3N08</strain>
    </source>
</reference>
<comment type="caution">
    <text evidence="3">The sequence shown here is derived from an EMBL/GenBank/DDBJ whole genome shotgun (WGS) entry which is preliminary data.</text>
</comment>
<feature type="domain" description="NADP-dependent oxidoreductase" evidence="2">
    <location>
        <begin position="2"/>
        <end position="54"/>
    </location>
</feature>
<name>A0ABX0J365_9BACL</name>
<gene>
    <name evidence="3" type="ORF">G9U52_05625</name>
</gene>
<dbReference type="SUPFAM" id="SSF51430">
    <property type="entry name" value="NAD(P)-linked oxidoreductase"/>
    <property type="match status" value="1"/>
</dbReference>
<keyword evidence="1" id="KW-0560">Oxidoreductase</keyword>
<dbReference type="RefSeq" id="WP_166147141.1">
    <property type="nucleotide sequence ID" value="NZ_JAAOIW010000002.1"/>
</dbReference>
<dbReference type="InterPro" id="IPR023210">
    <property type="entry name" value="NADP_OxRdtase_dom"/>
</dbReference>
<evidence type="ECO:0000313" key="4">
    <source>
        <dbReference type="Proteomes" id="UP001165962"/>
    </source>
</evidence>
<evidence type="ECO:0000259" key="2">
    <source>
        <dbReference type="Pfam" id="PF00248"/>
    </source>
</evidence>
<dbReference type="PANTHER" id="PTHR43625:SF40">
    <property type="entry name" value="ALDO-KETO REDUCTASE YAKC [NADP(+)]"/>
    <property type="match status" value="1"/>
</dbReference>
<dbReference type="Pfam" id="PF00248">
    <property type="entry name" value="Aldo_ket_red"/>
    <property type="match status" value="1"/>
</dbReference>
<evidence type="ECO:0000313" key="3">
    <source>
        <dbReference type="EMBL" id="NHN29307.1"/>
    </source>
</evidence>
<accession>A0ABX0J365</accession>
<dbReference type="InterPro" id="IPR050791">
    <property type="entry name" value="Aldo-Keto_reductase"/>
</dbReference>
<dbReference type="InterPro" id="IPR036812">
    <property type="entry name" value="NAD(P)_OxRdtase_dom_sf"/>
</dbReference>
<sequence length="66" mass="7464">MDGSPGNIIRAIEGSLRRLKMDYIDLVYLHRFYPTVPIETTITAMSKLVNEGKIGDNKQKPVKTQT</sequence>
<dbReference type="Gene3D" id="3.20.20.100">
    <property type="entry name" value="NADP-dependent oxidoreductase domain"/>
    <property type="match status" value="1"/>
</dbReference>
<keyword evidence="4" id="KW-1185">Reference proteome</keyword>